<evidence type="ECO:0000256" key="1">
    <source>
        <dbReference type="ARBA" id="ARBA00022729"/>
    </source>
</evidence>
<sequence>MRFIAILIVSLFPLLGHAQDWEDQQVFGASNAPQSLRILSSTDTSFFKPVIESFIAQRPDVSVEYLVTSTADLDDRFRLAPDEFDVVISSAMDLQIKLTNDGFAQRLDDLTHPDWAQWRNSLFAFTTEPAAIVIRTAAFDGIGIPTTRQELIEALRGNAEVFDGKIGTYDVRQSGVGYLFATQDARASETYWRLMEVIGSLNVRLYCCSGAMIDDLAEGRILVAYNVLGSYALARTDTHDALTVILPSDFPTTMMRSALVSQSASDPVLAEAFLRHLIRLQSQGSGTDFPLPTLEAYQDASGRPSINLEPALMTYLDHLKRQVFINAWESAVIQNR</sequence>
<accession>A0A1I6HES0</accession>
<dbReference type="EMBL" id="FOYP01000002">
    <property type="protein sequence ID" value="SFR52830.1"/>
    <property type="molecule type" value="Genomic_DNA"/>
</dbReference>
<name>A0A1I6HES0_9RHOB</name>
<feature type="signal peptide" evidence="2">
    <location>
        <begin position="1"/>
        <end position="18"/>
    </location>
</feature>
<dbReference type="PANTHER" id="PTHR30006">
    <property type="entry name" value="THIAMINE-BINDING PERIPLASMIC PROTEIN-RELATED"/>
    <property type="match status" value="1"/>
</dbReference>
<reference evidence="4" key="1">
    <citation type="submission" date="2016-10" db="EMBL/GenBank/DDBJ databases">
        <authorList>
            <person name="Varghese N."/>
            <person name="Submissions S."/>
        </authorList>
    </citation>
    <scope>NUCLEOTIDE SEQUENCE [LARGE SCALE GENOMIC DNA]</scope>
    <source>
        <strain evidence="4">DSM 26879</strain>
    </source>
</reference>
<proteinExistence type="predicted"/>
<dbReference type="Proteomes" id="UP000199478">
    <property type="component" value="Unassembled WGS sequence"/>
</dbReference>
<keyword evidence="1 2" id="KW-0732">Signal</keyword>
<dbReference type="RefSeq" id="WP_090200921.1">
    <property type="nucleotide sequence ID" value="NZ_FOYP01000002.1"/>
</dbReference>
<keyword evidence="4" id="KW-1185">Reference proteome</keyword>
<feature type="chain" id="PRO_5011544561" evidence="2">
    <location>
        <begin position="19"/>
        <end position="336"/>
    </location>
</feature>
<evidence type="ECO:0000313" key="3">
    <source>
        <dbReference type="EMBL" id="SFR52830.1"/>
    </source>
</evidence>
<dbReference type="PANTHER" id="PTHR30006:SF25">
    <property type="entry name" value="PHOSPHOGLYCERATE TRANSPORT REGULATORY PROTEIN PGTC"/>
    <property type="match status" value="1"/>
</dbReference>
<evidence type="ECO:0000256" key="2">
    <source>
        <dbReference type="SAM" id="SignalP"/>
    </source>
</evidence>
<dbReference type="SUPFAM" id="SSF53850">
    <property type="entry name" value="Periplasmic binding protein-like II"/>
    <property type="match status" value="1"/>
</dbReference>
<organism evidence="3 4">
    <name type="scientific">Yoonia tamlensis</name>
    <dbReference type="NCBI Taxonomy" id="390270"/>
    <lineage>
        <taxon>Bacteria</taxon>
        <taxon>Pseudomonadati</taxon>
        <taxon>Pseudomonadota</taxon>
        <taxon>Alphaproteobacteria</taxon>
        <taxon>Rhodobacterales</taxon>
        <taxon>Paracoccaceae</taxon>
        <taxon>Yoonia</taxon>
    </lineage>
</organism>
<gene>
    <name evidence="3" type="ORF">SAMN04488005_2596</name>
</gene>
<dbReference type="GO" id="GO:0030288">
    <property type="term" value="C:outer membrane-bounded periplasmic space"/>
    <property type="evidence" value="ECO:0007669"/>
    <property type="project" value="TreeGrafter"/>
</dbReference>
<dbReference type="AlphaFoldDB" id="A0A1I6HES0"/>
<dbReference type="STRING" id="390270.SAMN04488005_2596"/>
<protein>
    <submittedName>
        <fullName evidence="3">Iron(III) transport system substrate-binding protein</fullName>
    </submittedName>
</protein>
<dbReference type="Gene3D" id="3.40.190.10">
    <property type="entry name" value="Periplasmic binding protein-like II"/>
    <property type="match status" value="2"/>
</dbReference>
<dbReference type="OrthoDB" id="8673316at2"/>
<evidence type="ECO:0000313" key="4">
    <source>
        <dbReference type="Proteomes" id="UP000199478"/>
    </source>
</evidence>